<keyword evidence="7" id="KW-1185">Reference proteome</keyword>
<proteinExistence type="predicted"/>
<dbReference type="HOGENOM" id="CLU_155793_1_0_6"/>
<dbReference type="NCBIfam" id="NF007836">
    <property type="entry name" value="PRK10548.1"/>
    <property type="match status" value="1"/>
</dbReference>
<dbReference type="GeneID" id="83574189"/>
<evidence type="ECO:0000313" key="7">
    <source>
        <dbReference type="Proteomes" id="UP000002363"/>
    </source>
</evidence>
<dbReference type="STRING" id="716541.ECL_01354"/>
<comment type="subcellular location">
    <subcellularLocation>
        <location evidence="1">Cytoplasm</location>
        <location evidence="1">Cytosol</location>
    </subcellularLocation>
</comment>
<dbReference type="GO" id="GO:0044781">
    <property type="term" value="P:bacterial-type flagellum organization"/>
    <property type="evidence" value="ECO:0007669"/>
    <property type="project" value="UniProtKB-KW"/>
</dbReference>
<name>A0A0H3CGX8_ENTCC</name>
<evidence type="ECO:0000256" key="5">
    <source>
        <dbReference type="ARBA" id="ARBA00093797"/>
    </source>
</evidence>
<dbReference type="EnsemblBacteria" id="ADF60915">
    <property type="protein sequence ID" value="ADF60915"/>
    <property type="gene ID" value="ECL_01354"/>
</dbReference>
<keyword evidence="4" id="KW-0143">Chaperone</keyword>
<keyword evidence="6" id="KW-0966">Cell projection</keyword>
<evidence type="ECO:0000256" key="3">
    <source>
        <dbReference type="ARBA" id="ARBA00022795"/>
    </source>
</evidence>
<dbReference type="AlphaFoldDB" id="A0A0H3CGX8"/>
<dbReference type="EMBL" id="CP001918">
    <property type="protein sequence ID" value="ADF60915.1"/>
    <property type="molecule type" value="Genomic_DNA"/>
</dbReference>
<keyword evidence="2" id="KW-0963">Cytoplasm</keyword>
<dbReference type="OrthoDB" id="6494117at2"/>
<keyword evidence="6" id="KW-0969">Cilium</keyword>
<dbReference type="Pfam" id="PF05400">
    <property type="entry name" value="FliT"/>
    <property type="match status" value="1"/>
</dbReference>
<dbReference type="RefSeq" id="WP_013096006.1">
    <property type="nucleotide sequence ID" value="NC_014121.1"/>
</dbReference>
<reference evidence="6 7" key="1">
    <citation type="journal article" date="2010" name="J. Bacteriol.">
        <title>Complete genome sequence of Enterobacter cloacae subsp. cloacae type strain ATCC 13047.</title>
        <authorList>
            <person name="Ren Y."/>
            <person name="Ren Y."/>
            <person name="Zhou Z."/>
            <person name="Guo X."/>
            <person name="Li Y."/>
            <person name="Feng L."/>
            <person name="Wang L."/>
        </authorList>
    </citation>
    <scope>NUCLEOTIDE SEQUENCE [LARGE SCALE GENOMIC DNA]</scope>
    <source>
        <strain evidence="7">ATCC 13047 / DSM 30054 / NBRC 13535 / NCTC 10005 / WDCM 00083 / NCDC 279-56</strain>
    </source>
</reference>
<accession>A0A0H3CGX8</accession>
<keyword evidence="6" id="KW-0282">Flagellum</keyword>
<dbReference type="Proteomes" id="UP000002363">
    <property type="component" value="Chromosome"/>
</dbReference>
<sequence>MNNPASALDNWQALYNLSLTMLKHARSGLWDELITLEISYVQLVENISKNPISEAHPSQIEQARFLLEKVLQNETELKMLLATRMDELRSLIDQTGKQQSITSTYGKLSGNILYPESLTRDTQL</sequence>
<dbReference type="PATRIC" id="fig|716541.4.peg.1601"/>
<keyword evidence="3" id="KW-1005">Bacterial flagellum biogenesis</keyword>
<dbReference type="InterPro" id="IPR008622">
    <property type="entry name" value="FliT"/>
</dbReference>
<evidence type="ECO:0000256" key="1">
    <source>
        <dbReference type="ARBA" id="ARBA00004514"/>
    </source>
</evidence>
<evidence type="ECO:0000256" key="2">
    <source>
        <dbReference type="ARBA" id="ARBA00022490"/>
    </source>
</evidence>
<dbReference type="eggNOG" id="ENOG5032ZV7">
    <property type="taxonomic scope" value="Bacteria"/>
</dbReference>
<gene>
    <name evidence="6" type="primary">fliT</name>
    <name evidence="6" type="ordered locus">ECL_01354</name>
</gene>
<protein>
    <recommendedName>
        <fullName evidence="5">Flagellar protein FliT</fullName>
    </recommendedName>
</protein>
<evidence type="ECO:0000313" key="6">
    <source>
        <dbReference type="EMBL" id="ADF60915.1"/>
    </source>
</evidence>
<dbReference type="KEGG" id="enc:ECL_01354"/>
<evidence type="ECO:0000256" key="4">
    <source>
        <dbReference type="ARBA" id="ARBA00023186"/>
    </source>
</evidence>
<dbReference type="Gene3D" id="1.20.58.380">
    <property type="entry name" value="Flagellar protein flit"/>
    <property type="match status" value="1"/>
</dbReference>
<organism evidence="6 7">
    <name type="scientific">Enterobacter cloacae subsp. cloacae (strain ATCC 13047 / DSM 30054 / NBRC 13535 / NCTC 10005 / WDCM 00083 / NCDC 279-56)</name>
    <dbReference type="NCBI Taxonomy" id="716541"/>
    <lineage>
        <taxon>Bacteria</taxon>
        <taxon>Pseudomonadati</taxon>
        <taxon>Pseudomonadota</taxon>
        <taxon>Gammaproteobacteria</taxon>
        <taxon>Enterobacterales</taxon>
        <taxon>Enterobacteriaceae</taxon>
        <taxon>Enterobacter</taxon>
        <taxon>Enterobacter cloacae complex</taxon>
    </lineage>
</organism>